<gene>
    <name evidence="2" type="ORF">OJ995_07865</name>
</gene>
<protein>
    <submittedName>
        <fullName evidence="2">Uncharacterized protein</fullName>
    </submittedName>
</protein>
<comment type="caution">
    <text evidence="2">The sequence shown here is derived from an EMBL/GenBank/DDBJ whole genome shotgun (WGS) entry which is preliminary data.</text>
</comment>
<organism evidence="2 3">
    <name type="scientific">Flavobacterium lacisediminis</name>
    <dbReference type="NCBI Taxonomy" id="2989705"/>
    <lineage>
        <taxon>Bacteria</taxon>
        <taxon>Pseudomonadati</taxon>
        <taxon>Bacteroidota</taxon>
        <taxon>Flavobacteriia</taxon>
        <taxon>Flavobacteriales</taxon>
        <taxon>Flavobacteriaceae</taxon>
        <taxon>Flavobacterium</taxon>
    </lineage>
</organism>
<feature type="chain" id="PRO_5047137154" evidence="1">
    <location>
        <begin position="22"/>
        <end position="180"/>
    </location>
</feature>
<keyword evidence="3" id="KW-1185">Reference proteome</keyword>
<evidence type="ECO:0000313" key="2">
    <source>
        <dbReference type="EMBL" id="MCW1148132.1"/>
    </source>
</evidence>
<evidence type="ECO:0000256" key="1">
    <source>
        <dbReference type="SAM" id="SignalP"/>
    </source>
</evidence>
<accession>A0ABT3EHS0</accession>
<keyword evidence="1" id="KW-0732">Signal</keyword>
<dbReference type="RefSeq" id="WP_264368910.1">
    <property type="nucleotide sequence ID" value="NZ_JAPCIO010000004.1"/>
</dbReference>
<dbReference type="Proteomes" id="UP001165677">
    <property type="component" value="Unassembled WGS sequence"/>
</dbReference>
<dbReference type="EMBL" id="JAPCIO010000004">
    <property type="protein sequence ID" value="MCW1148132.1"/>
    <property type="molecule type" value="Genomic_DNA"/>
</dbReference>
<feature type="signal peptide" evidence="1">
    <location>
        <begin position="1"/>
        <end position="21"/>
    </location>
</feature>
<evidence type="ECO:0000313" key="3">
    <source>
        <dbReference type="Proteomes" id="UP001165677"/>
    </source>
</evidence>
<sequence>MKTKFLTIVVMLLLTVSSAFSNNLGKVKVKDFNFSSEINYDSNVEEIWNHELGLKMYVFTMQNSNDLLIAYEDKDSSELTPVAFYQSNSNGFTYKDINNRKEVLTVGLDNGKVVSYNYIEKNDSKYGFALKKCPGGSTFGCIKLSMSACASDGECAFYCAIAGAYCPAAIATACAASCNL</sequence>
<reference evidence="2" key="1">
    <citation type="submission" date="2022-10" db="EMBL/GenBank/DDBJ databases">
        <title>Flavobacterium sp. nov., a bacterium isolated from lake sediment.</title>
        <authorList>
            <person name="Qu J.-H."/>
        </authorList>
    </citation>
    <scope>NUCLEOTIDE SEQUENCE</scope>
    <source>
        <strain evidence="2">TH16-21</strain>
    </source>
</reference>
<name>A0ABT3EHS0_9FLAO</name>
<proteinExistence type="predicted"/>